<dbReference type="Proteomes" id="UP000030853">
    <property type="component" value="Unassembled WGS sequence"/>
</dbReference>
<comment type="caution">
    <text evidence="2">The sequence shown here is derived from an EMBL/GenBank/DDBJ whole genome shotgun (WGS) entry which is preliminary data.</text>
</comment>
<keyword evidence="1" id="KW-0732">Signal</keyword>
<reference evidence="2 3" key="1">
    <citation type="submission" date="2014-11" db="EMBL/GenBank/DDBJ databases">
        <title>Genome sequencing of Pantoea rodasii ND03.</title>
        <authorList>
            <person name="Muhamad Yunos N.Y."/>
            <person name="Chan K.-G."/>
        </authorList>
    </citation>
    <scope>NUCLEOTIDE SEQUENCE [LARGE SCALE GENOMIC DNA]</scope>
    <source>
        <strain evidence="2 3">ND03</strain>
    </source>
</reference>
<sequence>MSSIQKMLNKTLLCSVLLGAAVQSQAAEKVVATDLEPLHHVILENKYVTIMRVLIQPGQSTLFHEQHLDYVNTHIEGSPVKIEYPDKPVNNTEMKTGNVKFGEHQGKSDTDKVTNTGSTVNHQVAFEINIPGPQHFGGATRPASDAFQQVLDKKTVKGWKVTLKPGQSTGEYTQHGPGVRVFFTEGRVLIADRAHTNRVKELWVHPGDAFLTDPGKTEITAASADNNVFNDYELL</sequence>
<dbReference type="AlphaFoldDB" id="A0A0B1R1Q5"/>
<feature type="signal peptide" evidence="1">
    <location>
        <begin position="1"/>
        <end position="26"/>
    </location>
</feature>
<gene>
    <name evidence="2" type="ORF">QU24_23615</name>
</gene>
<evidence type="ECO:0000256" key="1">
    <source>
        <dbReference type="SAM" id="SignalP"/>
    </source>
</evidence>
<proteinExistence type="predicted"/>
<accession>A0A0B1R1Q5</accession>
<protein>
    <submittedName>
        <fullName evidence="2">Uncharacterized protein</fullName>
    </submittedName>
</protein>
<organism evidence="2 3">
    <name type="scientific">Pantoea rodasii</name>
    <dbReference type="NCBI Taxonomy" id="1076549"/>
    <lineage>
        <taxon>Bacteria</taxon>
        <taxon>Pseudomonadati</taxon>
        <taxon>Pseudomonadota</taxon>
        <taxon>Gammaproteobacteria</taxon>
        <taxon>Enterobacterales</taxon>
        <taxon>Erwiniaceae</taxon>
        <taxon>Pantoea</taxon>
    </lineage>
</organism>
<feature type="chain" id="PRO_5002081420" evidence="1">
    <location>
        <begin position="27"/>
        <end position="235"/>
    </location>
</feature>
<dbReference type="EMBL" id="JTJJ01000119">
    <property type="protein sequence ID" value="KHJ65591.1"/>
    <property type="molecule type" value="Genomic_DNA"/>
</dbReference>
<dbReference type="InterPro" id="IPR014710">
    <property type="entry name" value="RmlC-like_jellyroll"/>
</dbReference>
<dbReference type="Gene3D" id="2.60.120.10">
    <property type="entry name" value="Jelly Rolls"/>
    <property type="match status" value="2"/>
</dbReference>
<evidence type="ECO:0000313" key="3">
    <source>
        <dbReference type="Proteomes" id="UP000030853"/>
    </source>
</evidence>
<name>A0A0B1R1Q5_9GAMM</name>
<evidence type="ECO:0000313" key="2">
    <source>
        <dbReference type="EMBL" id="KHJ65591.1"/>
    </source>
</evidence>
<dbReference type="RefSeq" id="WP_039336230.1">
    <property type="nucleotide sequence ID" value="NZ_JTJJ01000119.1"/>
</dbReference>